<proteinExistence type="predicted"/>
<organism evidence="1 2">
    <name type="scientific">Rotaria sordida</name>
    <dbReference type="NCBI Taxonomy" id="392033"/>
    <lineage>
        <taxon>Eukaryota</taxon>
        <taxon>Metazoa</taxon>
        <taxon>Spiralia</taxon>
        <taxon>Gnathifera</taxon>
        <taxon>Rotifera</taxon>
        <taxon>Eurotatoria</taxon>
        <taxon>Bdelloidea</taxon>
        <taxon>Philodinida</taxon>
        <taxon>Philodinidae</taxon>
        <taxon>Rotaria</taxon>
    </lineage>
</organism>
<comment type="caution">
    <text evidence="1">The sequence shown here is derived from an EMBL/GenBank/DDBJ whole genome shotgun (WGS) entry which is preliminary data.</text>
</comment>
<accession>A0A815NQT3</accession>
<evidence type="ECO:0000313" key="2">
    <source>
        <dbReference type="Proteomes" id="UP000663864"/>
    </source>
</evidence>
<reference evidence="1" key="1">
    <citation type="submission" date="2021-02" db="EMBL/GenBank/DDBJ databases">
        <authorList>
            <person name="Nowell W R."/>
        </authorList>
    </citation>
    <scope>NUCLEOTIDE SEQUENCE</scope>
</reference>
<evidence type="ECO:0000313" key="1">
    <source>
        <dbReference type="EMBL" id="CAF1435433.1"/>
    </source>
</evidence>
<protein>
    <submittedName>
        <fullName evidence="1">Uncharacterized protein</fullName>
    </submittedName>
</protein>
<gene>
    <name evidence="1" type="ORF">ZHD862_LOCUS34574</name>
</gene>
<feature type="non-terminal residue" evidence="1">
    <location>
        <position position="1"/>
    </location>
</feature>
<dbReference type="EMBL" id="CAJNOT010004525">
    <property type="protein sequence ID" value="CAF1435433.1"/>
    <property type="molecule type" value="Genomic_DNA"/>
</dbReference>
<dbReference type="Proteomes" id="UP000663864">
    <property type="component" value="Unassembled WGS sequence"/>
</dbReference>
<name>A0A815NQT3_9BILA</name>
<sequence>EPKTFDESVFPPNLQNTITNQKFILSDNSDHHRRLLIFASKEQLGFSNGRESWHCDDTFSERLKSYRIFQPRCDLLICNCQSKKGLMCVEWAASSNPLYMAFIFIKNLFSNDETQFKWNWKQKNIIQMIKRLQNDENQLNALIKVANFVLSSIHFNVSLSLS</sequence>
<dbReference type="AlphaFoldDB" id="A0A815NQT3"/>